<dbReference type="HOGENOM" id="CLU_2061540_0_0_1"/>
<accession>A0A0D2GKU9</accession>
<reference evidence="2 3" key="1">
    <citation type="submission" date="2015-01" db="EMBL/GenBank/DDBJ databases">
        <title>The Genome Sequence of Fonsecaea pedrosoi CBS 271.37.</title>
        <authorList>
            <consortium name="The Broad Institute Genomics Platform"/>
            <person name="Cuomo C."/>
            <person name="de Hoog S."/>
            <person name="Gorbushina A."/>
            <person name="Stielow B."/>
            <person name="Teixiera M."/>
            <person name="Abouelleil A."/>
            <person name="Chapman S.B."/>
            <person name="Priest M."/>
            <person name="Young S.K."/>
            <person name="Wortman J."/>
            <person name="Nusbaum C."/>
            <person name="Birren B."/>
        </authorList>
    </citation>
    <scope>NUCLEOTIDE SEQUENCE [LARGE SCALE GENOMIC DNA]</scope>
    <source>
        <strain evidence="2 3">CBS 271.37</strain>
    </source>
</reference>
<feature type="compositionally biased region" description="Polar residues" evidence="1">
    <location>
        <begin position="108"/>
        <end position="119"/>
    </location>
</feature>
<dbReference type="Proteomes" id="UP000053029">
    <property type="component" value="Unassembled WGS sequence"/>
</dbReference>
<protein>
    <submittedName>
        <fullName evidence="2">Unplaced genomic scaffold supercont1.4, whole genome shotgun sequence</fullName>
    </submittedName>
</protein>
<evidence type="ECO:0000313" key="2">
    <source>
        <dbReference type="EMBL" id="KIW79150.1"/>
    </source>
</evidence>
<proteinExistence type="predicted"/>
<keyword evidence="3" id="KW-1185">Reference proteome</keyword>
<evidence type="ECO:0000313" key="3">
    <source>
        <dbReference type="Proteomes" id="UP000053029"/>
    </source>
</evidence>
<dbReference type="AlphaFoldDB" id="A0A0D2GKU9"/>
<dbReference type="VEuPathDB" id="FungiDB:Z517_05762"/>
<organism evidence="2 3">
    <name type="scientific">Fonsecaea pedrosoi CBS 271.37</name>
    <dbReference type="NCBI Taxonomy" id="1442368"/>
    <lineage>
        <taxon>Eukaryota</taxon>
        <taxon>Fungi</taxon>
        <taxon>Dikarya</taxon>
        <taxon>Ascomycota</taxon>
        <taxon>Pezizomycotina</taxon>
        <taxon>Eurotiomycetes</taxon>
        <taxon>Chaetothyriomycetidae</taxon>
        <taxon>Chaetothyriales</taxon>
        <taxon>Herpotrichiellaceae</taxon>
        <taxon>Fonsecaea</taxon>
    </lineage>
</organism>
<gene>
    <name evidence="2" type="ORF">Z517_05762</name>
</gene>
<evidence type="ECO:0000256" key="1">
    <source>
        <dbReference type="SAM" id="MobiDB-lite"/>
    </source>
</evidence>
<dbReference type="EMBL" id="KN846972">
    <property type="protein sequence ID" value="KIW79150.1"/>
    <property type="molecule type" value="Genomic_DNA"/>
</dbReference>
<feature type="region of interest" description="Disordered" evidence="1">
    <location>
        <begin position="37"/>
        <end position="119"/>
    </location>
</feature>
<dbReference type="RefSeq" id="XP_013282958.1">
    <property type="nucleotide sequence ID" value="XM_013427504.1"/>
</dbReference>
<dbReference type="GeneID" id="25305252"/>
<sequence length="119" mass="14074">MRTYKGEKIEDWIDGAIQVDNDYQEYKRHDNYRRGFVVKGQRSNTKKQRQPYYGPMPMDLNQVQKKRGTTQGKDTKQGRKPNGLRNQGNYYNYGKPSHYARECKSPKKQANQAEPQKKN</sequence>
<name>A0A0D2GKU9_9EURO</name>